<evidence type="ECO:0000259" key="7">
    <source>
        <dbReference type="PROSITE" id="PS50887"/>
    </source>
</evidence>
<dbReference type="Proteomes" id="UP000323732">
    <property type="component" value="Unassembled WGS sequence"/>
</dbReference>
<evidence type="ECO:0000256" key="1">
    <source>
        <dbReference type="ARBA" id="ARBA00004236"/>
    </source>
</evidence>
<dbReference type="GO" id="GO:0007165">
    <property type="term" value="P:signal transduction"/>
    <property type="evidence" value="ECO:0007669"/>
    <property type="project" value="InterPro"/>
</dbReference>
<dbReference type="PROSITE" id="PS50887">
    <property type="entry name" value="GGDEF"/>
    <property type="match status" value="1"/>
</dbReference>
<reference evidence="8 9" key="1">
    <citation type="submission" date="2019-08" db="EMBL/GenBank/DDBJ databases">
        <title>Bacillus genomes from the desert of Cuatro Cienegas, Coahuila.</title>
        <authorList>
            <person name="Olmedo-Alvarez G."/>
        </authorList>
    </citation>
    <scope>NUCLEOTIDE SEQUENCE [LARGE SCALE GENOMIC DNA]</scope>
    <source>
        <strain evidence="8 9">CH37_1T</strain>
    </source>
</reference>
<dbReference type="SUPFAM" id="SSF141868">
    <property type="entry name" value="EAL domain-like"/>
    <property type="match status" value="1"/>
</dbReference>
<dbReference type="Gene3D" id="6.10.340.10">
    <property type="match status" value="1"/>
</dbReference>
<comment type="caution">
    <text evidence="8">The sequence shown here is derived from an EMBL/GenBank/DDBJ whole genome shotgun (WGS) entry which is preliminary data.</text>
</comment>
<dbReference type="SMART" id="SM00267">
    <property type="entry name" value="GGDEF"/>
    <property type="match status" value="1"/>
</dbReference>
<dbReference type="PROSITE" id="PS50885">
    <property type="entry name" value="HAMP"/>
    <property type="match status" value="1"/>
</dbReference>
<dbReference type="SMART" id="SM00052">
    <property type="entry name" value="EAL"/>
    <property type="match status" value="1"/>
</dbReference>
<organism evidence="8 9">
    <name type="scientific">Bacillus infantis</name>
    <dbReference type="NCBI Taxonomy" id="324767"/>
    <lineage>
        <taxon>Bacteria</taxon>
        <taxon>Bacillati</taxon>
        <taxon>Bacillota</taxon>
        <taxon>Bacilli</taxon>
        <taxon>Bacillales</taxon>
        <taxon>Bacillaceae</taxon>
        <taxon>Bacillus</taxon>
    </lineage>
</organism>
<feature type="transmembrane region" description="Helical" evidence="4">
    <location>
        <begin position="270"/>
        <end position="288"/>
    </location>
</feature>
<name>A0A5D4SN27_9BACI</name>
<dbReference type="InterPro" id="IPR035919">
    <property type="entry name" value="EAL_sf"/>
</dbReference>
<dbReference type="InterPro" id="IPR000160">
    <property type="entry name" value="GGDEF_dom"/>
</dbReference>
<dbReference type="InterPro" id="IPR007892">
    <property type="entry name" value="CHASE4"/>
</dbReference>
<dbReference type="InterPro" id="IPR003660">
    <property type="entry name" value="HAMP_dom"/>
</dbReference>
<accession>A0A5D4SN27</accession>
<keyword evidence="4" id="KW-0812">Transmembrane</keyword>
<evidence type="ECO:0000313" key="8">
    <source>
        <dbReference type="EMBL" id="TYS63724.1"/>
    </source>
</evidence>
<dbReference type="SUPFAM" id="SSF55073">
    <property type="entry name" value="Nucleotide cyclase"/>
    <property type="match status" value="1"/>
</dbReference>
<dbReference type="AlphaFoldDB" id="A0A5D4SN27"/>
<feature type="transmembrane region" description="Helical" evidence="4">
    <location>
        <begin position="20"/>
        <end position="46"/>
    </location>
</feature>
<dbReference type="PANTHER" id="PTHR44757">
    <property type="entry name" value="DIGUANYLATE CYCLASE DGCP"/>
    <property type="match status" value="1"/>
</dbReference>
<dbReference type="PANTHER" id="PTHR44757:SF2">
    <property type="entry name" value="BIOFILM ARCHITECTURE MAINTENANCE PROTEIN MBAA"/>
    <property type="match status" value="1"/>
</dbReference>
<dbReference type="InterPro" id="IPR043128">
    <property type="entry name" value="Rev_trsase/Diguanyl_cyclase"/>
</dbReference>
<evidence type="ECO:0000259" key="5">
    <source>
        <dbReference type="PROSITE" id="PS50883"/>
    </source>
</evidence>
<keyword evidence="3 4" id="KW-0472">Membrane</keyword>
<dbReference type="Pfam" id="PF00563">
    <property type="entry name" value="EAL"/>
    <property type="match status" value="1"/>
</dbReference>
<keyword evidence="2" id="KW-1003">Cell membrane</keyword>
<sequence length="775" mass="87766">MILMSGGLSRPDRGIAMKLIMKTFLVVGSAIALFLSVIFLFIWPALLKDANQMDKRTVLKELQRIESHLSSQADVLNRTNLDWAVWDDTFLFLKGEYPDYPAVNLLPETFENNQVNFMLFSDGSGSNIYQSAYDLKRVEPIRLPAEYYEDFSRLDKAQGYVMTELGLAFYSKQPVYKSDGSGTAAGSLVMGKFLDHNYVDKMGKELGLLLSFSEQKEKPGKKQAVETASETKMKGNLLIKELEGGGSYGISILMDREFYQQKRSSLIQQCYYIAGFSAIMLLLVLFLLDRFILSRVASLSENLRGIQERRDTGLRLPISSKHRDEITNLEQSINKVLASLEDKNREITNLAYIDQLTGLPNQAYLFEHYLTSLKGMKAVFFFDLDGFKRINDTLGHQAGDIFLKEIAEKVKALADEMNGLFARLAGDEFALLVGTSERMELEGIASRILSQVGKEYETFQYKAFTTASVGIAVSPLDGTSLDALLQKADIAMYEAKSTGKNQYVFYEDISSDSYYKNLLELEHELKYAVERNELEIYYQPIMDKAGEHIVCVEALLRWNHPAKGLISPDKFIPIAEETGLINRMGSWVLEEAVKQVGKWHMDGLEELGLAINLSKSQMKDGRFVEKLDEVLKQSQFTPGLLQIEITESDVSDYKKELLPFVEELRKRKVKIALDDFGVGTSSLIFLKDLPVDTIKIDRNFVKKVPFQAFDTVLLTGIYKILNELGLDCVTEGIETEEQLKYIRENSHSKLQGYYFSKPLPAPELEKQLNKLKPGF</sequence>
<dbReference type="Gene3D" id="3.20.20.450">
    <property type="entry name" value="EAL domain"/>
    <property type="match status" value="1"/>
</dbReference>
<dbReference type="EMBL" id="VTES01000003">
    <property type="protein sequence ID" value="TYS63724.1"/>
    <property type="molecule type" value="Genomic_DNA"/>
</dbReference>
<dbReference type="Pfam" id="PF00990">
    <property type="entry name" value="GGDEF"/>
    <property type="match status" value="1"/>
</dbReference>
<dbReference type="NCBIfam" id="TIGR00254">
    <property type="entry name" value="GGDEF"/>
    <property type="match status" value="1"/>
</dbReference>
<dbReference type="GO" id="GO:0005886">
    <property type="term" value="C:plasma membrane"/>
    <property type="evidence" value="ECO:0007669"/>
    <property type="project" value="UniProtKB-SubCell"/>
</dbReference>
<comment type="subcellular location">
    <subcellularLocation>
        <location evidence="1">Cell membrane</location>
    </subcellularLocation>
</comment>
<dbReference type="InterPro" id="IPR001633">
    <property type="entry name" value="EAL_dom"/>
</dbReference>
<protein>
    <submittedName>
        <fullName evidence="8">EAL domain-containing protein</fullName>
    </submittedName>
</protein>
<keyword evidence="4" id="KW-1133">Transmembrane helix</keyword>
<evidence type="ECO:0000259" key="6">
    <source>
        <dbReference type="PROSITE" id="PS50885"/>
    </source>
</evidence>
<evidence type="ECO:0000313" key="9">
    <source>
        <dbReference type="Proteomes" id="UP000323732"/>
    </source>
</evidence>
<dbReference type="Gene3D" id="3.30.70.270">
    <property type="match status" value="1"/>
</dbReference>
<feature type="domain" description="GGDEF" evidence="7">
    <location>
        <begin position="375"/>
        <end position="508"/>
    </location>
</feature>
<evidence type="ECO:0000256" key="2">
    <source>
        <dbReference type="ARBA" id="ARBA00022475"/>
    </source>
</evidence>
<dbReference type="CDD" id="cd01949">
    <property type="entry name" value="GGDEF"/>
    <property type="match status" value="1"/>
</dbReference>
<dbReference type="PROSITE" id="PS50883">
    <property type="entry name" value="EAL"/>
    <property type="match status" value="1"/>
</dbReference>
<evidence type="ECO:0000256" key="4">
    <source>
        <dbReference type="SAM" id="Phobius"/>
    </source>
</evidence>
<dbReference type="InterPro" id="IPR029787">
    <property type="entry name" value="Nucleotide_cyclase"/>
</dbReference>
<evidence type="ECO:0000256" key="3">
    <source>
        <dbReference type="ARBA" id="ARBA00023136"/>
    </source>
</evidence>
<feature type="domain" description="EAL" evidence="5">
    <location>
        <begin position="518"/>
        <end position="772"/>
    </location>
</feature>
<dbReference type="Pfam" id="PF05228">
    <property type="entry name" value="CHASE4"/>
    <property type="match status" value="1"/>
</dbReference>
<proteinExistence type="predicted"/>
<dbReference type="CDD" id="cd01948">
    <property type="entry name" value="EAL"/>
    <property type="match status" value="1"/>
</dbReference>
<feature type="domain" description="HAMP" evidence="6">
    <location>
        <begin position="290"/>
        <end position="345"/>
    </location>
</feature>
<dbReference type="InterPro" id="IPR052155">
    <property type="entry name" value="Biofilm_reg_signaling"/>
</dbReference>
<gene>
    <name evidence="8" type="ORF">FZD47_09385</name>
</gene>